<evidence type="ECO:0000313" key="2">
    <source>
        <dbReference type="EMBL" id="CCI53427.1"/>
    </source>
</evidence>
<feature type="domain" description="Type ISP restriction-modification enzyme LLaBIII C-terminal specificity" evidence="1">
    <location>
        <begin position="161"/>
        <end position="532"/>
    </location>
</feature>
<sequence length="561" mass="62503">MKNSLYDSYIRAIKWASLRIAERGVVAFVTNGGWLDSNTADGMRLSLADEFSDIHVLNLRGNARFAGDQRKKEGGTGSRATVAVTILVKDPASSGPARIHYTDIGDYLTREDKLAKVAASSSHQGLEPRTIAPNAHGDWLNQRSGNFAAWLPIGDKQSAAVFGLYSGGLKTNRDAWCYNASREELEANMRRLVETYEADRRAHRTSSAATTDPKQISWNRSLLADLDRKRARTFGSAAVRRGLYRPFTRQRVYFDRALNDMVYRLEAVFPAGDMPNVGMYALNPGAEKPFSALMVDSIPDIALYGSNAGQLFARWRYEKVGAGDDMLAFDAAGDGEMVGGYRRIDNITDHALETFAAAYGESITKDDIFFYVYGLLNSPDYRDTYAADLKKLLPRIPLVTDPWPYIEAGRQLSDLHLGYEAVEPYPLVRLDDPAPSGAAAYEHFRVDKMAFAKVRDPETKKLVPDRSAVVYNSRITVSGIPEEAHRYMLGSRSAIEWIIDRYQVKTDKPSGIVNDPNDWSREVGDPRYIIDLLARIVTVSLETMKIVDALPDLEIRAGDSE</sequence>
<dbReference type="AlphaFoldDB" id="A0A077MEN4"/>
<keyword evidence="3" id="KW-1185">Reference proteome</keyword>
<protein>
    <recommendedName>
        <fullName evidence="1">Type ISP restriction-modification enzyme LLaBIII C-terminal specificity domain-containing protein</fullName>
    </recommendedName>
</protein>
<dbReference type="Gene3D" id="3.40.50.150">
    <property type="entry name" value="Vaccinia Virus protein VP39"/>
    <property type="match status" value="1"/>
</dbReference>
<accession>A0A077MEN4</accession>
<proteinExistence type="predicted"/>
<dbReference type="Pfam" id="PF18135">
    <property type="entry name" value="Type_ISP_C"/>
    <property type="match status" value="1"/>
</dbReference>
<dbReference type="RefSeq" id="WP_053079751.1">
    <property type="nucleotide sequence ID" value="NZ_HF571038.1"/>
</dbReference>
<name>A0A077MEN4_9MICO</name>
<dbReference type="InterPro" id="IPR041635">
    <property type="entry name" value="Type_ISP_LLaBIII_C"/>
</dbReference>
<evidence type="ECO:0000313" key="3">
    <source>
        <dbReference type="Proteomes" id="UP000035720"/>
    </source>
</evidence>
<dbReference type="STRING" id="1193518.BN13_390044"/>
<evidence type="ECO:0000259" key="1">
    <source>
        <dbReference type="Pfam" id="PF18135"/>
    </source>
</evidence>
<organism evidence="2 3">
    <name type="scientific">Nostocoides jenkinsii Ben 74</name>
    <dbReference type="NCBI Taxonomy" id="1193518"/>
    <lineage>
        <taxon>Bacteria</taxon>
        <taxon>Bacillati</taxon>
        <taxon>Actinomycetota</taxon>
        <taxon>Actinomycetes</taxon>
        <taxon>Micrococcales</taxon>
        <taxon>Intrasporangiaceae</taxon>
        <taxon>Nostocoides</taxon>
    </lineage>
</organism>
<gene>
    <name evidence="2" type="ORF">BN13_390044</name>
</gene>
<dbReference type="InterPro" id="IPR029063">
    <property type="entry name" value="SAM-dependent_MTases_sf"/>
</dbReference>
<comment type="caution">
    <text evidence="2">The sequence shown here is derived from an EMBL/GenBank/DDBJ whole genome shotgun (WGS) entry which is preliminary data.</text>
</comment>
<dbReference type="EMBL" id="CAJC01000149">
    <property type="protein sequence ID" value="CCI53427.1"/>
    <property type="molecule type" value="Genomic_DNA"/>
</dbReference>
<dbReference type="Proteomes" id="UP000035720">
    <property type="component" value="Unassembled WGS sequence"/>
</dbReference>
<reference evidence="2 3" key="1">
    <citation type="journal article" date="2013" name="ISME J.">
        <title>A metabolic model for members of the genus Tetrasphaera involved in enhanced biological phosphorus removal.</title>
        <authorList>
            <person name="Kristiansen R."/>
            <person name="Nguyen H.T.T."/>
            <person name="Saunders A.M."/>
            <person name="Nielsen J.L."/>
            <person name="Wimmer R."/>
            <person name="Le V.Q."/>
            <person name="McIlroy S.J."/>
            <person name="Petrovski S."/>
            <person name="Seviour R.J."/>
            <person name="Calteau A."/>
            <person name="Nielsen K.L."/>
            <person name="Nielsen P.H."/>
        </authorList>
    </citation>
    <scope>NUCLEOTIDE SEQUENCE [LARGE SCALE GENOMIC DNA]</scope>
    <source>
        <strain evidence="2 3">Ben 74</strain>
    </source>
</reference>